<evidence type="ECO:0000313" key="1">
    <source>
        <dbReference type="EMBL" id="KAG1793241.1"/>
    </source>
</evidence>
<organism evidence="1 2">
    <name type="scientific">Suillus subaureus</name>
    <dbReference type="NCBI Taxonomy" id="48587"/>
    <lineage>
        <taxon>Eukaryota</taxon>
        <taxon>Fungi</taxon>
        <taxon>Dikarya</taxon>
        <taxon>Basidiomycota</taxon>
        <taxon>Agaricomycotina</taxon>
        <taxon>Agaricomycetes</taxon>
        <taxon>Agaricomycetidae</taxon>
        <taxon>Boletales</taxon>
        <taxon>Suillineae</taxon>
        <taxon>Suillaceae</taxon>
        <taxon>Suillus</taxon>
    </lineage>
</organism>
<comment type="caution">
    <text evidence="1">The sequence shown here is derived from an EMBL/GenBank/DDBJ whole genome shotgun (WGS) entry which is preliminary data.</text>
</comment>
<dbReference type="EMBL" id="JABBWG010000452">
    <property type="protein sequence ID" value="KAG1793241.1"/>
    <property type="molecule type" value="Genomic_DNA"/>
</dbReference>
<evidence type="ECO:0000313" key="2">
    <source>
        <dbReference type="Proteomes" id="UP000807769"/>
    </source>
</evidence>
<dbReference type="GeneID" id="64626170"/>
<gene>
    <name evidence="1" type="ORF">BJ212DRAFT_1292804</name>
</gene>
<dbReference type="AlphaFoldDB" id="A0A9P7DHR2"/>
<protein>
    <submittedName>
        <fullName evidence="1">Uncharacterized protein</fullName>
    </submittedName>
</protein>
<dbReference type="Proteomes" id="UP000807769">
    <property type="component" value="Unassembled WGS sequence"/>
</dbReference>
<sequence length="130" mass="14613">WCKTNNFKSMLLQDVKSLSPLSMVLNTAAVVNMQQTSLDGHLQEIPPNKVVIPYTDSLFHEAAIDWLISTSQPIQAVDHLSFKNMINIAARATNGVVLPNCNAMCRNIMDLFKTQMTKLKDRLNLSFCFV</sequence>
<name>A0A9P7DHR2_9AGAM</name>
<feature type="non-terminal residue" evidence="1">
    <location>
        <position position="130"/>
    </location>
</feature>
<proteinExistence type="predicted"/>
<dbReference type="OrthoDB" id="3256444at2759"/>
<dbReference type="RefSeq" id="XP_041184986.1">
    <property type="nucleotide sequence ID" value="XM_041332153.1"/>
</dbReference>
<accession>A0A9P7DHR2</accession>
<keyword evidence="2" id="KW-1185">Reference proteome</keyword>
<reference evidence="1" key="1">
    <citation type="journal article" date="2020" name="New Phytol.">
        <title>Comparative genomics reveals dynamic genome evolution in host specialist ectomycorrhizal fungi.</title>
        <authorList>
            <person name="Lofgren L.A."/>
            <person name="Nguyen N.H."/>
            <person name="Vilgalys R."/>
            <person name="Ruytinx J."/>
            <person name="Liao H.L."/>
            <person name="Branco S."/>
            <person name="Kuo A."/>
            <person name="LaButti K."/>
            <person name="Lipzen A."/>
            <person name="Andreopoulos W."/>
            <person name="Pangilinan J."/>
            <person name="Riley R."/>
            <person name="Hundley H."/>
            <person name="Na H."/>
            <person name="Barry K."/>
            <person name="Grigoriev I.V."/>
            <person name="Stajich J.E."/>
            <person name="Kennedy P.G."/>
        </authorList>
    </citation>
    <scope>NUCLEOTIDE SEQUENCE</scope>
    <source>
        <strain evidence="1">MN1</strain>
    </source>
</reference>